<accession>A0AAD4W0C1</accession>
<reference evidence="4 5" key="1">
    <citation type="journal article" date="2022" name="G3 (Bethesda)">
        <title>Whole-genome sequence and methylome profiling of the almond [Prunus dulcis (Mill.) D.A. Webb] cultivar 'Nonpareil'.</title>
        <authorList>
            <person name="D'Amico-Willman K.M."/>
            <person name="Ouma W.Z."/>
            <person name="Meulia T."/>
            <person name="Sideli G.M."/>
            <person name="Gradziel T.M."/>
            <person name="Fresnedo-Ramirez J."/>
        </authorList>
    </citation>
    <scope>NUCLEOTIDE SEQUENCE [LARGE SCALE GENOMIC DNA]</scope>
    <source>
        <strain evidence="4">Clone GOH B32 T37-40</strain>
    </source>
</reference>
<comment type="caution">
    <text evidence="4">The sequence shown here is derived from an EMBL/GenBank/DDBJ whole genome shotgun (WGS) entry which is preliminary data.</text>
</comment>
<dbReference type="GO" id="GO:0008270">
    <property type="term" value="F:zinc ion binding"/>
    <property type="evidence" value="ECO:0007669"/>
    <property type="project" value="UniProtKB-KW"/>
</dbReference>
<proteinExistence type="predicted"/>
<dbReference type="Pfam" id="PF22936">
    <property type="entry name" value="Pol_BBD"/>
    <property type="match status" value="1"/>
</dbReference>
<sequence>MDSVETNNVKPGKFNGTNFKRWQRQLKYWLTVLGLVSALEDQTTPDKTTETTSKTKEKMTKEELEYHCHNRILSALSDDLYDVYQDTKNEKTLWDELEAKYGIEDAGIDRFTISNFNNYMMVENKTVSEQIHEYQDFLRKIELKGIVSNLEGNLSREQTEIANPTIINSTEQNRQHNRPHNNSNGNKDQPCFVCGRTNHWAKDCHYKKTEPYKPKPKWNKGQSGPKAQVNVLVDQDDQDEPNLRYSFKPLVNVAYLSNSDWWLDSGANVHVCFDKRFFKNYQNSSGGSVTLGNDTVAQVHGIGEVELKMTSGKTLTLKDVRHVPEVRRNLISGSSLVKQGYKIVMESNRIVITRNDVFIGKGYVCDGLFKINVVFEDNKISPQVFCKDPPRIFPISETNPLEFLTVRSHIDQRRGGDVLYMAHLASI</sequence>
<evidence type="ECO:0000259" key="3">
    <source>
        <dbReference type="PROSITE" id="PS50158"/>
    </source>
</evidence>
<dbReference type="SUPFAM" id="SSF57756">
    <property type="entry name" value="Retrovirus zinc finger-like domains"/>
    <property type="match status" value="1"/>
</dbReference>
<dbReference type="PANTHER" id="PTHR47592">
    <property type="entry name" value="PBF68 PROTEIN"/>
    <property type="match status" value="1"/>
</dbReference>
<dbReference type="Gene3D" id="4.10.60.10">
    <property type="entry name" value="Zinc finger, CCHC-type"/>
    <property type="match status" value="1"/>
</dbReference>
<dbReference type="AlphaFoldDB" id="A0AAD4W0C1"/>
<gene>
    <name evidence="4" type="ORF">L3X38_024284</name>
</gene>
<dbReference type="PROSITE" id="PS50158">
    <property type="entry name" value="ZF_CCHC"/>
    <property type="match status" value="1"/>
</dbReference>
<feature type="region of interest" description="Disordered" evidence="2">
    <location>
        <begin position="165"/>
        <end position="189"/>
    </location>
</feature>
<keyword evidence="1" id="KW-0863">Zinc-finger</keyword>
<dbReference type="InterPro" id="IPR001878">
    <property type="entry name" value="Znf_CCHC"/>
</dbReference>
<dbReference type="InterPro" id="IPR036875">
    <property type="entry name" value="Znf_CCHC_sf"/>
</dbReference>
<protein>
    <recommendedName>
        <fullName evidence="3">CCHC-type domain-containing protein</fullName>
    </recommendedName>
</protein>
<evidence type="ECO:0000256" key="1">
    <source>
        <dbReference type="PROSITE-ProRule" id="PRU00047"/>
    </source>
</evidence>
<evidence type="ECO:0000313" key="4">
    <source>
        <dbReference type="EMBL" id="KAI5334151.1"/>
    </source>
</evidence>
<dbReference type="Pfam" id="PF14223">
    <property type="entry name" value="Retrotran_gag_2"/>
    <property type="match status" value="1"/>
</dbReference>
<keyword evidence="1" id="KW-0862">Zinc</keyword>
<dbReference type="Proteomes" id="UP001054821">
    <property type="component" value="Chromosome 4"/>
</dbReference>
<feature type="domain" description="CCHC-type" evidence="3">
    <location>
        <begin position="191"/>
        <end position="204"/>
    </location>
</feature>
<dbReference type="PANTHER" id="PTHR47592:SF31">
    <property type="entry name" value="ZINC FINGER, CCHC-TYPE-RELATED"/>
    <property type="match status" value="1"/>
</dbReference>
<evidence type="ECO:0000256" key="2">
    <source>
        <dbReference type="SAM" id="MobiDB-lite"/>
    </source>
</evidence>
<dbReference type="GO" id="GO:0003676">
    <property type="term" value="F:nucleic acid binding"/>
    <property type="evidence" value="ECO:0007669"/>
    <property type="project" value="InterPro"/>
</dbReference>
<dbReference type="InterPro" id="IPR054722">
    <property type="entry name" value="PolX-like_BBD"/>
</dbReference>
<dbReference type="EMBL" id="JAJFAZ020000004">
    <property type="protein sequence ID" value="KAI5334151.1"/>
    <property type="molecule type" value="Genomic_DNA"/>
</dbReference>
<keyword evidence="1" id="KW-0479">Metal-binding</keyword>
<keyword evidence="5" id="KW-1185">Reference proteome</keyword>
<name>A0AAD4W0C1_PRUDU</name>
<evidence type="ECO:0000313" key="5">
    <source>
        <dbReference type="Proteomes" id="UP001054821"/>
    </source>
</evidence>
<dbReference type="Pfam" id="PF00098">
    <property type="entry name" value="zf-CCHC"/>
    <property type="match status" value="1"/>
</dbReference>
<organism evidence="4 5">
    <name type="scientific">Prunus dulcis</name>
    <name type="common">Almond</name>
    <name type="synonym">Amygdalus dulcis</name>
    <dbReference type="NCBI Taxonomy" id="3755"/>
    <lineage>
        <taxon>Eukaryota</taxon>
        <taxon>Viridiplantae</taxon>
        <taxon>Streptophyta</taxon>
        <taxon>Embryophyta</taxon>
        <taxon>Tracheophyta</taxon>
        <taxon>Spermatophyta</taxon>
        <taxon>Magnoliopsida</taxon>
        <taxon>eudicotyledons</taxon>
        <taxon>Gunneridae</taxon>
        <taxon>Pentapetalae</taxon>
        <taxon>rosids</taxon>
        <taxon>fabids</taxon>
        <taxon>Rosales</taxon>
        <taxon>Rosaceae</taxon>
        <taxon>Amygdaloideae</taxon>
        <taxon>Amygdaleae</taxon>
        <taxon>Prunus</taxon>
    </lineage>
</organism>